<dbReference type="HOGENOM" id="CLU_095677_0_0_6"/>
<evidence type="ECO:0008006" key="3">
    <source>
        <dbReference type="Google" id="ProtNLM"/>
    </source>
</evidence>
<dbReference type="RefSeq" id="WP_011396241.1">
    <property type="nucleotide sequence ID" value="NC_007645.1"/>
</dbReference>
<organism evidence="1 2">
    <name type="scientific">Hahella chejuensis (strain KCTC 2396)</name>
    <dbReference type="NCBI Taxonomy" id="349521"/>
    <lineage>
        <taxon>Bacteria</taxon>
        <taxon>Pseudomonadati</taxon>
        <taxon>Pseudomonadota</taxon>
        <taxon>Gammaproteobacteria</taxon>
        <taxon>Oceanospirillales</taxon>
        <taxon>Hahellaceae</taxon>
        <taxon>Hahella</taxon>
    </lineage>
</organism>
<dbReference type="OrthoDB" id="9780702at2"/>
<dbReference type="eggNOG" id="ENOG50330RV">
    <property type="taxonomic scope" value="Bacteria"/>
</dbReference>
<sequence>MSDPDVTSDNRRDYYRIHDQALVEYQERTASNHAMAEFYRHPVYFEMLNELQSLDLETAKLMSHVAEKDRSLAALLKVFNKKVDLIARTLALVETDVNEDRLQFIDLSEGGMAFVSAQQERTGLQLILKATLVPSYISILTEAEVVSSESVKEHPEHALSYEQENGDGFITRVNFINFSESQRQIIARHILRTQQQQRRRQLE</sequence>
<accession>Q2SJK2</accession>
<keyword evidence="2" id="KW-1185">Reference proteome</keyword>
<evidence type="ECO:0000313" key="2">
    <source>
        <dbReference type="Proteomes" id="UP000000238"/>
    </source>
</evidence>
<reference evidence="1 2" key="1">
    <citation type="journal article" date="2005" name="Nucleic Acids Res.">
        <title>Genomic blueprint of Hahella chejuensis, a marine microbe producing an algicidal agent.</title>
        <authorList>
            <person name="Jeong H."/>
            <person name="Yim J.H."/>
            <person name="Lee C."/>
            <person name="Choi S.-H."/>
            <person name="Park Y.K."/>
            <person name="Yoon S.H."/>
            <person name="Hur C.-G."/>
            <person name="Kang H.-Y."/>
            <person name="Kim D."/>
            <person name="Lee H.H."/>
            <person name="Park K.H."/>
            <person name="Park S.-H."/>
            <person name="Park H.-S."/>
            <person name="Lee H.K."/>
            <person name="Oh T.K."/>
            <person name="Kim J.F."/>
        </authorList>
    </citation>
    <scope>NUCLEOTIDE SEQUENCE [LARGE SCALE GENOMIC DNA]</scope>
    <source>
        <strain evidence="1 2">KCTC 2396</strain>
    </source>
</reference>
<evidence type="ECO:0000313" key="1">
    <source>
        <dbReference type="EMBL" id="ABC29172.1"/>
    </source>
</evidence>
<dbReference type="EMBL" id="CP000155">
    <property type="protein sequence ID" value="ABC29172.1"/>
    <property type="molecule type" value="Genomic_DNA"/>
</dbReference>
<dbReference type="Proteomes" id="UP000000238">
    <property type="component" value="Chromosome"/>
</dbReference>
<gene>
    <name evidence="1" type="ordered locus">HCH_02349</name>
</gene>
<protein>
    <recommendedName>
        <fullName evidence="3">PilZ domain-containing protein</fullName>
    </recommendedName>
</protein>
<dbReference type="KEGG" id="hch:HCH_02349"/>
<dbReference type="AlphaFoldDB" id="Q2SJK2"/>
<name>Q2SJK2_HAHCH</name>
<dbReference type="STRING" id="349521.HCH_02349"/>
<proteinExistence type="predicted"/>